<dbReference type="GO" id="GO:0005737">
    <property type="term" value="C:cytoplasm"/>
    <property type="evidence" value="ECO:0007669"/>
    <property type="project" value="UniProtKB-UniRule"/>
</dbReference>
<dbReference type="Gene3D" id="3.40.50.620">
    <property type="entry name" value="HUPs"/>
    <property type="match status" value="1"/>
</dbReference>
<reference evidence="13 14" key="1">
    <citation type="submission" date="2017-04" db="EMBL/GenBank/DDBJ databases">
        <authorList>
            <person name="Varghese N."/>
            <person name="Submissions S."/>
        </authorList>
    </citation>
    <scope>NUCLEOTIDE SEQUENCE [LARGE SCALE GENOMIC DNA]</scope>
    <source>
        <strain evidence="13 14">DSM 9789</strain>
    </source>
</reference>
<evidence type="ECO:0000256" key="3">
    <source>
        <dbReference type="ARBA" id="ARBA00022598"/>
    </source>
</evidence>
<dbReference type="SUPFAM" id="SSF47323">
    <property type="entry name" value="Anticodon-binding domain of a subclass of class I aminoacyl-tRNA synthetases"/>
    <property type="match status" value="1"/>
</dbReference>
<dbReference type="GO" id="GO:0006420">
    <property type="term" value="P:arginyl-tRNA aminoacylation"/>
    <property type="evidence" value="ECO:0007669"/>
    <property type="project" value="UniProtKB-UniRule"/>
</dbReference>
<evidence type="ECO:0000313" key="14">
    <source>
        <dbReference type="Proteomes" id="UP000192315"/>
    </source>
</evidence>
<dbReference type="EMBL" id="FWYE01000001">
    <property type="protein sequence ID" value="SMD30507.1"/>
    <property type="molecule type" value="Genomic_DNA"/>
</dbReference>
<evidence type="ECO:0000256" key="2">
    <source>
        <dbReference type="ARBA" id="ARBA00012837"/>
    </source>
</evidence>
<evidence type="ECO:0000256" key="8">
    <source>
        <dbReference type="ARBA" id="ARBA00049339"/>
    </source>
</evidence>
<keyword evidence="5 10" id="KW-0067">ATP-binding</keyword>
<dbReference type="Gene3D" id="3.30.1360.70">
    <property type="entry name" value="Arginyl tRNA synthetase N-terminal domain"/>
    <property type="match status" value="1"/>
</dbReference>
<evidence type="ECO:0000256" key="10">
    <source>
        <dbReference type="RuleBase" id="RU363038"/>
    </source>
</evidence>
<proteinExistence type="inferred from homology"/>
<dbReference type="SUPFAM" id="SSF55190">
    <property type="entry name" value="Arginyl-tRNA synthetase (ArgRS), N-terminal 'additional' domain"/>
    <property type="match status" value="1"/>
</dbReference>
<evidence type="ECO:0000256" key="5">
    <source>
        <dbReference type="ARBA" id="ARBA00022840"/>
    </source>
</evidence>
<dbReference type="Pfam" id="PF05746">
    <property type="entry name" value="DALR_1"/>
    <property type="match status" value="1"/>
</dbReference>
<keyword evidence="6 10" id="KW-0648">Protein biosynthesis</keyword>
<dbReference type="Pfam" id="PF00750">
    <property type="entry name" value="tRNA-synt_1d"/>
    <property type="match status" value="1"/>
</dbReference>
<dbReference type="Gene3D" id="1.10.730.10">
    <property type="entry name" value="Isoleucyl-tRNA Synthetase, Domain 1"/>
    <property type="match status" value="1"/>
</dbReference>
<dbReference type="PANTHER" id="PTHR11956:SF5">
    <property type="entry name" value="ARGININE--TRNA LIGASE, CYTOPLASMIC"/>
    <property type="match status" value="1"/>
</dbReference>
<accession>A0A8G2L6X2</accession>
<sequence length="542" mass="63132">MLLFDDYKRQLITKLNSVYKIEDKDAEINTEHGDISIRLFKIKDDPDVIKNNIYNILKKEAYIERFEINGRYLNIWLKTRLMFDILLDAFDRLGTYPDVFQDAEKALVEHTSANPTGPIHIGRTRNSIIGDSIARIIERIGMRVMTQYYVNDSGKQVLYLYIGYEKFHKNEEPTVENLLDGYQKIYNNIDESIENEVSELSRLYEKGDTETIKKIQNIAGIVLSSIMESLKKIDVNIMSYVWESSFIINGSTSRVMSMLENSIKNDGDAKYIEYNGRKIYLTRSDGTSLYFVRDIAYHLYKAGDYDFIIDVLGEDHKEHARNLEYVLKDLLDFNANLRFVFYDFISLESGKMSTRKGNIVTLDELYNKTVDESIKIVKEKRPEYSEEKAREIAVAIASSSIRFNISKVNQNKPMTFRWSEALNFEGDSAPYIMYAYARAKSIIRKISENNTGELNDFNDYERSLIKDMFLYPYYLKSAFENLRPDIIANYLLLLVKSFNDFYMKCPVIGSDQIYKRSKIIKIFIKIMEDAAPLVGIKLLDEI</sequence>
<dbReference type="PANTHER" id="PTHR11956">
    <property type="entry name" value="ARGINYL-TRNA SYNTHETASE"/>
    <property type="match status" value="1"/>
</dbReference>
<protein>
    <recommendedName>
        <fullName evidence="2 9">Arginine--tRNA ligase</fullName>
        <ecNumber evidence="2 9">6.1.1.19</ecNumber>
    </recommendedName>
</protein>
<comment type="similarity">
    <text evidence="1 10">Belongs to the class-I aminoacyl-tRNA synthetase family.</text>
</comment>
<evidence type="ECO:0000259" key="11">
    <source>
        <dbReference type="SMART" id="SM00836"/>
    </source>
</evidence>
<dbReference type="RefSeq" id="WP_084272454.1">
    <property type="nucleotide sequence ID" value="NZ_FWYE01000001.1"/>
</dbReference>
<dbReference type="GO" id="GO:0005524">
    <property type="term" value="F:ATP binding"/>
    <property type="evidence" value="ECO:0007669"/>
    <property type="project" value="UniProtKB-KW"/>
</dbReference>
<comment type="catalytic activity">
    <reaction evidence="8">
        <text>tRNA(Arg) + L-arginine + ATP = L-arginyl-tRNA(Arg) + AMP + diphosphate</text>
        <dbReference type="Rhea" id="RHEA:20301"/>
        <dbReference type="Rhea" id="RHEA-COMP:9658"/>
        <dbReference type="Rhea" id="RHEA-COMP:9673"/>
        <dbReference type="ChEBI" id="CHEBI:30616"/>
        <dbReference type="ChEBI" id="CHEBI:32682"/>
        <dbReference type="ChEBI" id="CHEBI:33019"/>
        <dbReference type="ChEBI" id="CHEBI:78442"/>
        <dbReference type="ChEBI" id="CHEBI:78513"/>
        <dbReference type="ChEBI" id="CHEBI:456215"/>
        <dbReference type="EC" id="6.1.1.19"/>
    </reaction>
</comment>
<evidence type="ECO:0000313" key="13">
    <source>
        <dbReference type="EMBL" id="SMD30507.1"/>
    </source>
</evidence>
<dbReference type="InterPro" id="IPR035684">
    <property type="entry name" value="ArgRS_core"/>
</dbReference>
<dbReference type="Proteomes" id="UP000192315">
    <property type="component" value="Unassembled WGS sequence"/>
</dbReference>
<feature type="domain" description="Arginyl tRNA synthetase N-terminal" evidence="12">
    <location>
        <begin position="5"/>
        <end position="77"/>
    </location>
</feature>
<keyword evidence="14" id="KW-1185">Reference proteome</keyword>
<dbReference type="PRINTS" id="PR01038">
    <property type="entry name" value="TRNASYNTHARG"/>
</dbReference>
<dbReference type="InterPro" id="IPR005148">
    <property type="entry name" value="Arg-tRNA-synth_N"/>
</dbReference>
<dbReference type="NCBIfam" id="TIGR00456">
    <property type="entry name" value="argS"/>
    <property type="match status" value="1"/>
</dbReference>
<dbReference type="AlphaFoldDB" id="A0A8G2L6X2"/>
<dbReference type="InterPro" id="IPR008909">
    <property type="entry name" value="DALR_anticod-bd"/>
</dbReference>
<keyword evidence="7 10" id="KW-0030">Aminoacyl-tRNA synthetase</keyword>
<comment type="caution">
    <text evidence="13">The sequence shown here is derived from an EMBL/GenBank/DDBJ whole genome shotgun (WGS) entry which is preliminary data.</text>
</comment>
<dbReference type="SUPFAM" id="SSF52374">
    <property type="entry name" value="Nucleotidylyl transferase"/>
    <property type="match status" value="1"/>
</dbReference>
<dbReference type="InterPro" id="IPR036695">
    <property type="entry name" value="Arg-tRNA-synth_N_sf"/>
</dbReference>
<dbReference type="EC" id="6.1.1.19" evidence="2 9"/>
<dbReference type="InterPro" id="IPR001278">
    <property type="entry name" value="Arg-tRNA-ligase"/>
</dbReference>
<keyword evidence="3 10" id="KW-0436">Ligase</keyword>
<feature type="domain" description="DALR anticodon binding" evidence="11">
    <location>
        <begin position="432"/>
        <end position="542"/>
    </location>
</feature>
<dbReference type="InterPro" id="IPR014729">
    <property type="entry name" value="Rossmann-like_a/b/a_fold"/>
</dbReference>
<evidence type="ECO:0000256" key="6">
    <source>
        <dbReference type="ARBA" id="ARBA00022917"/>
    </source>
</evidence>
<organism evidence="13 14">
    <name type="scientific">Picrophilus torridus (strain ATCC 700027 / DSM 9790 / JCM 10055 / NBRC 100828 / KAW 2/3)</name>
    <dbReference type="NCBI Taxonomy" id="1122961"/>
    <lineage>
        <taxon>Archaea</taxon>
        <taxon>Methanobacteriati</taxon>
        <taxon>Thermoplasmatota</taxon>
        <taxon>Thermoplasmata</taxon>
        <taxon>Thermoplasmatales</taxon>
        <taxon>Picrophilaceae</taxon>
        <taxon>Picrophilus</taxon>
    </lineage>
</organism>
<evidence type="ECO:0000259" key="12">
    <source>
        <dbReference type="SMART" id="SM01016"/>
    </source>
</evidence>
<dbReference type="SMART" id="SM01016">
    <property type="entry name" value="Arg_tRNA_synt_N"/>
    <property type="match status" value="1"/>
</dbReference>
<name>A0A8G2L6X2_PICTO</name>
<dbReference type="GO" id="GO:0004814">
    <property type="term" value="F:arginine-tRNA ligase activity"/>
    <property type="evidence" value="ECO:0007669"/>
    <property type="project" value="UniProtKB-UniRule"/>
</dbReference>
<keyword evidence="4 10" id="KW-0547">Nucleotide-binding</keyword>
<gene>
    <name evidence="13" type="ORF">SAMN02745355_0392</name>
</gene>
<dbReference type="SMART" id="SM00836">
    <property type="entry name" value="DALR_1"/>
    <property type="match status" value="1"/>
</dbReference>
<evidence type="ECO:0000256" key="1">
    <source>
        <dbReference type="ARBA" id="ARBA00005594"/>
    </source>
</evidence>
<evidence type="ECO:0000256" key="4">
    <source>
        <dbReference type="ARBA" id="ARBA00022741"/>
    </source>
</evidence>
<evidence type="ECO:0000256" key="9">
    <source>
        <dbReference type="NCBIfam" id="TIGR00456"/>
    </source>
</evidence>
<dbReference type="InterPro" id="IPR009080">
    <property type="entry name" value="tRNAsynth_Ia_anticodon-bd"/>
</dbReference>
<evidence type="ECO:0000256" key="7">
    <source>
        <dbReference type="ARBA" id="ARBA00023146"/>
    </source>
</evidence>